<dbReference type="GO" id="GO:0003677">
    <property type="term" value="F:DNA binding"/>
    <property type="evidence" value="ECO:0007669"/>
    <property type="project" value="UniProtKB-KW"/>
</dbReference>
<feature type="domain" description="HTH luxR-type" evidence="2">
    <location>
        <begin position="148"/>
        <end position="213"/>
    </location>
</feature>
<dbReference type="PROSITE" id="PS50043">
    <property type="entry name" value="HTH_LUXR_2"/>
    <property type="match status" value="1"/>
</dbReference>
<accession>A0A2X2ENF3</accession>
<evidence type="ECO:0000259" key="2">
    <source>
        <dbReference type="PROSITE" id="PS50043"/>
    </source>
</evidence>
<dbReference type="Gene3D" id="3.40.50.2300">
    <property type="match status" value="1"/>
</dbReference>
<reference evidence="3 4" key="1">
    <citation type="submission" date="2018-06" db="EMBL/GenBank/DDBJ databases">
        <authorList>
            <consortium name="Pathogen Informatics"/>
            <person name="Doyle S."/>
        </authorList>
    </citation>
    <scope>NUCLEOTIDE SEQUENCE [LARGE SCALE GENOMIC DNA]</scope>
    <source>
        <strain evidence="3 4">NCTC11842</strain>
    </source>
</reference>
<sequence length="216" mass="24312">MSSADAIMATGRPPLTVKLLTKNQLLGQLFQHFLNQQTEFELCVGDFNGLEKAKASLWLLDVGSVAFEQCSAVLDQLIGQAPVALVNTSDEQAQQLIEKHPEIKGIFYTHTSRELLFNGIQALLMGRDWLPRDVMERLIERYRRMQTLEEEAVDLTGREREILSLVGKGYSNAEIAHQLCLSTHTIKSHIHNLLRKIGASNRAEAALKFYEKSKGH</sequence>
<proteinExistence type="predicted"/>
<dbReference type="PANTHER" id="PTHR43214:SF43">
    <property type="entry name" value="TWO-COMPONENT RESPONSE REGULATOR"/>
    <property type="match status" value="1"/>
</dbReference>
<keyword evidence="1 3" id="KW-0238">DNA-binding</keyword>
<dbReference type="CDD" id="cd06170">
    <property type="entry name" value="LuxR_C_like"/>
    <property type="match status" value="1"/>
</dbReference>
<dbReference type="PRINTS" id="PR00038">
    <property type="entry name" value="HTHLUXR"/>
</dbReference>
<evidence type="ECO:0000313" key="3">
    <source>
        <dbReference type="EMBL" id="SPZ09829.1"/>
    </source>
</evidence>
<dbReference type="Pfam" id="PF00196">
    <property type="entry name" value="GerE"/>
    <property type="match status" value="1"/>
</dbReference>
<dbReference type="AlphaFoldDB" id="A0A2X2ENF3"/>
<organism evidence="3 4">
    <name type="scientific">Pseudomonas luteola</name>
    <dbReference type="NCBI Taxonomy" id="47886"/>
    <lineage>
        <taxon>Bacteria</taxon>
        <taxon>Pseudomonadati</taxon>
        <taxon>Pseudomonadota</taxon>
        <taxon>Gammaproteobacteria</taxon>
        <taxon>Pseudomonadales</taxon>
        <taxon>Pseudomonadaceae</taxon>
        <taxon>Pseudomonas</taxon>
    </lineage>
</organism>
<dbReference type="SUPFAM" id="SSF46894">
    <property type="entry name" value="C-terminal effector domain of the bipartite response regulators"/>
    <property type="match status" value="1"/>
</dbReference>
<dbReference type="EMBL" id="UAUF01000013">
    <property type="protein sequence ID" value="SPZ09829.1"/>
    <property type="molecule type" value="Genomic_DNA"/>
</dbReference>
<protein>
    <submittedName>
        <fullName evidence="3">DNA-binding response regulator CorR</fullName>
    </submittedName>
</protein>
<dbReference type="PANTHER" id="PTHR43214">
    <property type="entry name" value="TWO-COMPONENT RESPONSE REGULATOR"/>
    <property type="match status" value="1"/>
</dbReference>
<name>A0A2X2ENF3_PSELU</name>
<dbReference type="InterPro" id="IPR016032">
    <property type="entry name" value="Sig_transdc_resp-reg_C-effctor"/>
</dbReference>
<dbReference type="InterPro" id="IPR036388">
    <property type="entry name" value="WH-like_DNA-bd_sf"/>
</dbReference>
<evidence type="ECO:0000313" key="4">
    <source>
        <dbReference type="Proteomes" id="UP000250443"/>
    </source>
</evidence>
<dbReference type="InterPro" id="IPR039420">
    <property type="entry name" value="WalR-like"/>
</dbReference>
<dbReference type="SMART" id="SM00421">
    <property type="entry name" value="HTH_LUXR"/>
    <property type="match status" value="1"/>
</dbReference>
<dbReference type="Gene3D" id="1.10.10.10">
    <property type="entry name" value="Winged helix-like DNA-binding domain superfamily/Winged helix DNA-binding domain"/>
    <property type="match status" value="1"/>
</dbReference>
<evidence type="ECO:0000256" key="1">
    <source>
        <dbReference type="ARBA" id="ARBA00023125"/>
    </source>
</evidence>
<dbReference type="InterPro" id="IPR000792">
    <property type="entry name" value="Tscrpt_reg_LuxR_C"/>
</dbReference>
<dbReference type="Proteomes" id="UP000250443">
    <property type="component" value="Unassembled WGS sequence"/>
</dbReference>
<dbReference type="GO" id="GO:0006355">
    <property type="term" value="P:regulation of DNA-templated transcription"/>
    <property type="evidence" value="ECO:0007669"/>
    <property type="project" value="InterPro"/>
</dbReference>
<dbReference type="PROSITE" id="PS00622">
    <property type="entry name" value="HTH_LUXR_1"/>
    <property type="match status" value="1"/>
</dbReference>
<gene>
    <name evidence="3" type="primary">corR</name>
    <name evidence="3" type="ORF">NCTC11842_03413</name>
</gene>